<proteinExistence type="inferred from homology"/>
<dbReference type="OrthoDB" id="15218at2"/>
<feature type="transmembrane region" description="Helical" evidence="12">
    <location>
        <begin position="155"/>
        <end position="176"/>
    </location>
</feature>
<dbReference type="InterPro" id="IPR001915">
    <property type="entry name" value="Peptidase_M48"/>
</dbReference>
<keyword evidence="6 12" id="KW-0479">Metal-binding</keyword>
<dbReference type="EC" id="3.4.24.-" evidence="12"/>
<evidence type="ECO:0000256" key="2">
    <source>
        <dbReference type="ARBA" id="ARBA00009779"/>
    </source>
</evidence>
<dbReference type="Proteomes" id="UP000004069">
    <property type="component" value="Unassembled WGS sequence"/>
</dbReference>
<dbReference type="PANTHER" id="PTHR43221:SF1">
    <property type="entry name" value="PROTEASE HTPX"/>
    <property type="match status" value="1"/>
</dbReference>
<evidence type="ECO:0000256" key="7">
    <source>
        <dbReference type="ARBA" id="ARBA00022801"/>
    </source>
</evidence>
<evidence type="ECO:0000256" key="4">
    <source>
        <dbReference type="ARBA" id="ARBA00022670"/>
    </source>
</evidence>
<keyword evidence="8 12" id="KW-0862">Zinc</keyword>
<dbReference type="GO" id="GO:0004222">
    <property type="term" value="F:metalloendopeptidase activity"/>
    <property type="evidence" value="ECO:0007669"/>
    <property type="project" value="UniProtKB-UniRule"/>
</dbReference>
<evidence type="ECO:0000256" key="12">
    <source>
        <dbReference type="HAMAP-Rule" id="MF_00188"/>
    </source>
</evidence>
<accession>D4YVA0</accession>
<comment type="caution">
    <text evidence="14">The sequence shown here is derived from an EMBL/GenBank/DDBJ whole genome shotgun (WGS) entry which is preliminary data.</text>
</comment>
<dbReference type="RefSeq" id="WP_006352610.1">
    <property type="nucleotide sequence ID" value="NZ_ADNY01000062.1"/>
</dbReference>
<reference evidence="14 15" key="1">
    <citation type="submission" date="2010-04" db="EMBL/GenBank/DDBJ databases">
        <authorList>
            <person name="Muzny D."/>
            <person name="Qin X."/>
            <person name="Deng J."/>
            <person name="Jiang H."/>
            <person name="Liu Y."/>
            <person name="Qu J."/>
            <person name="Song X.-Z."/>
            <person name="Zhang L."/>
            <person name="Thornton R."/>
            <person name="Coyle M."/>
            <person name="Francisco L."/>
            <person name="Jackson L."/>
            <person name="Javaid M."/>
            <person name="Korchina V."/>
            <person name="Kovar C."/>
            <person name="Mata R."/>
            <person name="Mathew T."/>
            <person name="Ngo R."/>
            <person name="Nguyen L."/>
            <person name="Nguyen N."/>
            <person name="Okwuonu G."/>
            <person name="Ongeri F."/>
            <person name="Pham C."/>
            <person name="Simmons D."/>
            <person name="Wilczek-Boney K."/>
            <person name="Hale W."/>
            <person name="Jakkamsetti A."/>
            <person name="Pham P."/>
            <person name="Ruth R."/>
            <person name="San Lucas F."/>
            <person name="Warren J."/>
            <person name="Zhang J."/>
            <person name="Zhao Z."/>
            <person name="Zhou C."/>
            <person name="Zhu D."/>
            <person name="Lee S."/>
            <person name="Bess C."/>
            <person name="Blankenburg K."/>
            <person name="Forbes L."/>
            <person name="Fu Q."/>
            <person name="Gubbala S."/>
            <person name="Hirani K."/>
            <person name="Jayaseelan J.C."/>
            <person name="Lara F."/>
            <person name="Munidasa M."/>
            <person name="Palculict T."/>
            <person name="Patil S."/>
            <person name="Pu L.-L."/>
            <person name="Saada N."/>
            <person name="Tang L."/>
            <person name="Weissenberger G."/>
            <person name="Zhu Y."/>
            <person name="Hemphill L."/>
            <person name="Shang Y."/>
            <person name="Youmans B."/>
            <person name="Ayvaz T."/>
            <person name="Ross M."/>
            <person name="Santibanez J."/>
            <person name="Aqrawi P."/>
            <person name="Gross S."/>
            <person name="Joshi V."/>
            <person name="Fowler G."/>
            <person name="Nazareth L."/>
            <person name="Reid J."/>
            <person name="Worley K."/>
            <person name="Petrosino J."/>
            <person name="Highlander S."/>
            <person name="Gibbs R."/>
        </authorList>
    </citation>
    <scope>NUCLEOTIDE SEQUENCE [LARGE SCALE GENOMIC DNA]</scope>
    <source>
        <strain evidence="14 15">DSM 11664</strain>
    </source>
</reference>
<dbReference type="InterPro" id="IPR022919">
    <property type="entry name" value="Pept_M48_protease_HtpX"/>
</dbReference>
<keyword evidence="5 12" id="KW-0812">Transmembrane</keyword>
<feature type="domain" description="Peptidase M48" evidence="13">
    <location>
        <begin position="77"/>
        <end position="294"/>
    </location>
</feature>
<dbReference type="HAMAP" id="MF_00188">
    <property type="entry name" value="Pept_M48_protease_HtpX"/>
    <property type="match status" value="1"/>
</dbReference>
<comment type="subcellular location">
    <subcellularLocation>
        <location evidence="1 12">Cell membrane</location>
        <topology evidence="1 12">Multi-pass membrane protein</topology>
    </subcellularLocation>
</comment>
<dbReference type="eggNOG" id="COG0501">
    <property type="taxonomic scope" value="Bacteria"/>
</dbReference>
<keyword evidence="10 12" id="KW-0482">Metalloprotease</keyword>
<feature type="binding site" evidence="12">
    <location>
        <position position="147"/>
    </location>
    <ligand>
        <name>Zn(2+)</name>
        <dbReference type="ChEBI" id="CHEBI:29105"/>
        <note>catalytic</note>
    </ligand>
</feature>
<feature type="binding site" evidence="12">
    <location>
        <position position="225"/>
    </location>
    <ligand>
        <name>Zn(2+)</name>
        <dbReference type="ChEBI" id="CHEBI:29105"/>
        <note>catalytic</note>
    </ligand>
</feature>
<dbReference type="EMBL" id="ADNY01000062">
    <property type="protein sequence ID" value="EFG54895.1"/>
    <property type="molecule type" value="Genomic_DNA"/>
</dbReference>
<evidence type="ECO:0000256" key="9">
    <source>
        <dbReference type="ARBA" id="ARBA00022989"/>
    </source>
</evidence>
<organism evidence="14 15">
    <name type="scientific">Lactobacillus amylolyticus DSM 11664</name>
    <dbReference type="NCBI Taxonomy" id="585524"/>
    <lineage>
        <taxon>Bacteria</taxon>
        <taxon>Bacillati</taxon>
        <taxon>Bacillota</taxon>
        <taxon>Bacilli</taxon>
        <taxon>Lactobacillales</taxon>
        <taxon>Lactobacillaceae</taxon>
        <taxon>Lactobacillus</taxon>
    </lineage>
</organism>
<evidence type="ECO:0000313" key="14">
    <source>
        <dbReference type="EMBL" id="EFG54895.1"/>
    </source>
</evidence>
<gene>
    <name evidence="12 14" type="primary">htpX</name>
    <name evidence="14" type="ORF">HMPREF0493_1461</name>
</gene>
<dbReference type="GO" id="GO:0005886">
    <property type="term" value="C:plasma membrane"/>
    <property type="evidence" value="ECO:0007669"/>
    <property type="project" value="UniProtKB-SubCell"/>
</dbReference>
<feature type="transmembrane region" description="Helical" evidence="12">
    <location>
        <begin position="12"/>
        <end position="34"/>
    </location>
</feature>
<evidence type="ECO:0000256" key="6">
    <source>
        <dbReference type="ARBA" id="ARBA00022723"/>
    </source>
</evidence>
<dbReference type="InterPro" id="IPR050083">
    <property type="entry name" value="HtpX_protease"/>
</dbReference>
<keyword evidence="3 12" id="KW-1003">Cell membrane</keyword>
<keyword evidence="15" id="KW-1185">Reference proteome</keyword>
<dbReference type="PANTHER" id="PTHR43221">
    <property type="entry name" value="PROTEASE HTPX"/>
    <property type="match status" value="1"/>
</dbReference>
<keyword evidence="11 12" id="KW-0472">Membrane</keyword>
<dbReference type="GO" id="GO:0006508">
    <property type="term" value="P:proteolysis"/>
    <property type="evidence" value="ECO:0007669"/>
    <property type="project" value="UniProtKB-KW"/>
</dbReference>
<name>D4YVA0_9LACO</name>
<dbReference type="STRING" id="83683.B1745_00550"/>
<dbReference type="AlphaFoldDB" id="D4YVA0"/>
<dbReference type="GO" id="GO:0008270">
    <property type="term" value="F:zinc ion binding"/>
    <property type="evidence" value="ECO:0007669"/>
    <property type="project" value="UniProtKB-UniRule"/>
</dbReference>
<sequence>MLYQQIARNKRKTVVVMAVFVVILTLVGAGFGYLFSNSPWSGIIIALVASLLYLFLVMRNPENMVMSLNHAQEIHEQDNPQLWHIVQDMAMVGQVPMPRVFIINDPSPNAFATGRDPDHSAVAVTQGLLDMMNREELEGVLGHEISHIRNYDIRLSTIAVVLVGVISFLSGVASRVIWFGSGDRDDDRDSNAIEMIFKVVAIVFVLFLGPLSATLAQMALSRNREYLADASSVELTRNPHGLISALQKIESSQPMKQADRSSSGLYIENPFRHRGGSLFDTHPPTADRIARLEKM</sequence>
<feature type="transmembrane region" description="Helical" evidence="12">
    <location>
        <begin position="40"/>
        <end position="58"/>
    </location>
</feature>
<dbReference type="NCBIfam" id="NF003425">
    <property type="entry name" value="PRK04897.1"/>
    <property type="match status" value="1"/>
</dbReference>
<evidence type="ECO:0000256" key="5">
    <source>
        <dbReference type="ARBA" id="ARBA00022692"/>
    </source>
</evidence>
<evidence type="ECO:0000256" key="10">
    <source>
        <dbReference type="ARBA" id="ARBA00023049"/>
    </source>
</evidence>
<keyword evidence="7 12" id="KW-0378">Hydrolase</keyword>
<dbReference type="CDD" id="cd07340">
    <property type="entry name" value="M48B_Htpx_like"/>
    <property type="match status" value="1"/>
</dbReference>
<evidence type="ECO:0000259" key="13">
    <source>
        <dbReference type="Pfam" id="PF01435"/>
    </source>
</evidence>
<dbReference type="PATRIC" id="fig|585524.9.peg.1258"/>
<evidence type="ECO:0000313" key="15">
    <source>
        <dbReference type="Proteomes" id="UP000004069"/>
    </source>
</evidence>
<keyword evidence="4 12" id="KW-0645">Protease</keyword>
<evidence type="ECO:0000256" key="11">
    <source>
        <dbReference type="ARBA" id="ARBA00023136"/>
    </source>
</evidence>
<comment type="cofactor">
    <cofactor evidence="12">
        <name>Zn(2+)</name>
        <dbReference type="ChEBI" id="CHEBI:29105"/>
    </cofactor>
    <text evidence="12">Binds 1 zinc ion per subunit.</text>
</comment>
<feature type="binding site" evidence="12">
    <location>
        <position position="143"/>
    </location>
    <ligand>
        <name>Zn(2+)</name>
        <dbReference type="ChEBI" id="CHEBI:29105"/>
        <note>catalytic</note>
    </ligand>
</feature>
<evidence type="ECO:0000256" key="8">
    <source>
        <dbReference type="ARBA" id="ARBA00022833"/>
    </source>
</evidence>
<evidence type="ECO:0000256" key="3">
    <source>
        <dbReference type="ARBA" id="ARBA00022475"/>
    </source>
</evidence>
<dbReference type="Gene3D" id="3.30.2010.10">
    <property type="entry name" value="Metalloproteases ('zincins'), catalytic domain"/>
    <property type="match status" value="1"/>
</dbReference>
<feature type="transmembrane region" description="Helical" evidence="12">
    <location>
        <begin position="196"/>
        <end position="216"/>
    </location>
</feature>
<comment type="similarity">
    <text evidence="2 12">Belongs to the peptidase M48B family.</text>
</comment>
<evidence type="ECO:0000256" key="1">
    <source>
        <dbReference type="ARBA" id="ARBA00004651"/>
    </source>
</evidence>
<feature type="active site" evidence="12">
    <location>
        <position position="144"/>
    </location>
</feature>
<dbReference type="Pfam" id="PF01435">
    <property type="entry name" value="Peptidase_M48"/>
    <property type="match status" value="1"/>
</dbReference>
<protein>
    <recommendedName>
        <fullName evidence="12">Protease HtpX homolog</fullName>
        <ecNumber evidence="12">3.4.24.-</ecNumber>
    </recommendedName>
</protein>
<keyword evidence="9 12" id="KW-1133">Transmembrane helix</keyword>